<protein>
    <submittedName>
        <fullName evidence="1">Indole-3-cutyric acid response 5</fullName>
    </submittedName>
</protein>
<evidence type="ECO:0000313" key="1">
    <source>
        <dbReference type="EMBL" id="GER27947.1"/>
    </source>
</evidence>
<sequence length="151" mass="17436">PACQNLYKNSFTYHFVQYDLKLLFDDAIQFLLESSLLEYYNIVFYSSSRIAYQLSHYLLKSWSSTESALSLMTYLPTPTRDRHKSRRTAIPESRAASLALVSELMSLLCQGLYLMGTKMGSKYLFSIPPEFMAEGESNEINYMYDTITLLI</sequence>
<dbReference type="AlphaFoldDB" id="A0A5A7P5I8"/>
<gene>
    <name evidence="1" type="ORF">STAS_03691</name>
</gene>
<feature type="non-terminal residue" evidence="1">
    <location>
        <position position="151"/>
    </location>
</feature>
<reference evidence="2" key="1">
    <citation type="journal article" date="2019" name="Curr. Biol.">
        <title>Genome Sequence of Striga asiatica Provides Insight into the Evolution of Plant Parasitism.</title>
        <authorList>
            <person name="Yoshida S."/>
            <person name="Kim S."/>
            <person name="Wafula E.K."/>
            <person name="Tanskanen J."/>
            <person name="Kim Y.M."/>
            <person name="Honaas L."/>
            <person name="Yang Z."/>
            <person name="Spallek T."/>
            <person name="Conn C.E."/>
            <person name="Ichihashi Y."/>
            <person name="Cheong K."/>
            <person name="Cui S."/>
            <person name="Der J.P."/>
            <person name="Gundlach H."/>
            <person name="Jiao Y."/>
            <person name="Hori C."/>
            <person name="Ishida J.K."/>
            <person name="Kasahara H."/>
            <person name="Kiba T."/>
            <person name="Kim M.S."/>
            <person name="Koo N."/>
            <person name="Laohavisit A."/>
            <person name="Lee Y.H."/>
            <person name="Lumba S."/>
            <person name="McCourt P."/>
            <person name="Mortimer J.C."/>
            <person name="Mutuku J.M."/>
            <person name="Nomura T."/>
            <person name="Sasaki-Sekimoto Y."/>
            <person name="Seto Y."/>
            <person name="Wang Y."/>
            <person name="Wakatake T."/>
            <person name="Sakakibara H."/>
            <person name="Demura T."/>
            <person name="Yamaguchi S."/>
            <person name="Yoneyama K."/>
            <person name="Manabe R.I."/>
            <person name="Nelson D.C."/>
            <person name="Schulman A.H."/>
            <person name="Timko M.P."/>
            <person name="dePamphilis C.W."/>
            <person name="Choi D."/>
            <person name="Shirasu K."/>
        </authorList>
    </citation>
    <scope>NUCLEOTIDE SEQUENCE [LARGE SCALE GENOMIC DNA]</scope>
    <source>
        <strain evidence="2">cv. UVA1</strain>
    </source>
</reference>
<dbReference type="EMBL" id="BKCP01002224">
    <property type="protein sequence ID" value="GER27947.1"/>
    <property type="molecule type" value="Genomic_DNA"/>
</dbReference>
<comment type="caution">
    <text evidence="1">The sequence shown here is derived from an EMBL/GenBank/DDBJ whole genome shotgun (WGS) entry which is preliminary data.</text>
</comment>
<evidence type="ECO:0000313" key="2">
    <source>
        <dbReference type="Proteomes" id="UP000325081"/>
    </source>
</evidence>
<dbReference type="OrthoDB" id="165342at2759"/>
<name>A0A5A7P5I8_STRAF</name>
<dbReference type="Proteomes" id="UP000325081">
    <property type="component" value="Unassembled WGS sequence"/>
</dbReference>
<accession>A0A5A7P5I8</accession>
<proteinExistence type="predicted"/>
<organism evidence="1 2">
    <name type="scientific">Striga asiatica</name>
    <name type="common">Asiatic witchweed</name>
    <name type="synonym">Buchnera asiatica</name>
    <dbReference type="NCBI Taxonomy" id="4170"/>
    <lineage>
        <taxon>Eukaryota</taxon>
        <taxon>Viridiplantae</taxon>
        <taxon>Streptophyta</taxon>
        <taxon>Embryophyta</taxon>
        <taxon>Tracheophyta</taxon>
        <taxon>Spermatophyta</taxon>
        <taxon>Magnoliopsida</taxon>
        <taxon>eudicotyledons</taxon>
        <taxon>Gunneridae</taxon>
        <taxon>Pentapetalae</taxon>
        <taxon>asterids</taxon>
        <taxon>lamiids</taxon>
        <taxon>Lamiales</taxon>
        <taxon>Orobanchaceae</taxon>
        <taxon>Buchnereae</taxon>
        <taxon>Striga</taxon>
    </lineage>
</organism>
<feature type="non-terminal residue" evidence="1">
    <location>
        <position position="1"/>
    </location>
</feature>
<keyword evidence="2" id="KW-1185">Reference proteome</keyword>